<evidence type="ECO:0000313" key="1">
    <source>
        <dbReference type="EMBL" id="PKA44763.1"/>
    </source>
</evidence>
<dbReference type="AlphaFoldDB" id="A0A2N0DF86"/>
<gene>
    <name evidence="1" type="ORF">CWR43_02685</name>
</gene>
<dbReference type="InterPro" id="IPR021327">
    <property type="entry name" value="DUF2934"/>
</dbReference>
<dbReference type="Proteomes" id="UP000232164">
    <property type="component" value="Unassembled WGS sequence"/>
</dbReference>
<proteinExistence type="predicted"/>
<organism evidence="1 2">
    <name type="scientific">Rhizobium sullae</name>
    <name type="common">Rhizobium hedysari</name>
    <dbReference type="NCBI Taxonomy" id="50338"/>
    <lineage>
        <taxon>Bacteria</taxon>
        <taxon>Pseudomonadati</taxon>
        <taxon>Pseudomonadota</taxon>
        <taxon>Alphaproteobacteria</taxon>
        <taxon>Hyphomicrobiales</taxon>
        <taxon>Rhizobiaceae</taxon>
        <taxon>Rhizobium/Agrobacterium group</taxon>
        <taxon>Rhizobium</taxon>
    </lineage>
</organism>
<evidence type="ECO:0000313" key="2">
    <source>
        <dbReference type="Proteomes" id="UP000232164"/>
    </source>
</evidence>
<dbReference type="RefSeq" id="WP_100770423.1">
    <property type="nucleotide sequence ID" value="NZ_PIQN01000003.1"/>
</dbReference>
<reference evidence="1 2" key="1">
    <citation type="submission" date="2017-11" db="EMBL/GenBank/DDBJ databases">
        <authorList>
            <person name="Han C.G."/>
        </authorList>
    </citation>
    <scope>NUCLEOTIDE SEQUENCE [LARGE SCALE GENOMIC DNA]</scope>
    <source>
        <strain evidence="1 2">HCNT1</strain>
    </source>
</reference>
<reference evidence="1 2" key="2">
    <citation type="submission" date="2017-12" db="EMBL/GenBank/DDBJ databases">
        <title>Genome sequence of Rhizobium sullae HCNT1 isolated from Sulla coronaria nodules and featuring peculiar denitrification phenotypes.</title>
        <authorList>
            <person name="De Diego-Diaz B."/>
            <person name="Treu L."/>
            <person name="Campanaro S."/>
            <person name="Da Silva Duarte V."/>
            <person name="Basaglia M."/>
            <person name="Favaro L."/>
            <person name="Casella S."/>
            <person name="Squartini A."/>
        </authorList>
    </citation>
    <scope>NUCLEOTIDE SEQUENCE [LARGE SCALE GENOMIC DNA]</scope>
    <source>
        <strain evidence="1 2">HCNT1</strain>
    </source>
</reference>
<dbReference type="Pfam" id="PF11154">
    <property type="entry name" value="DUF2934"/>
    <property type="match status" value="1"/>
</dbReference>
<evidence type="ECO:0008006" key="3">
    <source>
        <dbReference type="Google" id="ProtNLM"/>
    </source>
</evidence>
<accession>A0A2N0DF86</accession>
<protein>
    <recommendedName>
        <fullName evidence="3">DUF2934 domain-containing protein</fullName>
    </recommendedName>
</protein>
<name>A0A2N0DF86_RHISU</name>
<sequence length="84" mass="9716">MFRNKEDWISQRAYAIWEAEGRPYGSDAKNWRQAATEFEQLEMTKASSDGTDLIEMLRATGRLMRTCDDDARGDLKLARTIAKR</sequence>
<dbReference type="EMBL" id="PIQN01000003">
    <property type="protein sequence ID" value="PKA44763.1"/>
    <property type="molecule type" value="Genomic_DNA"/>
</dbReference>
<comment type="caution">
    <text evidence="1">The sequence shown here is derived from an EMBL/GenBank/DDBJ whole genome shotgun (WGS) entry which is preliminary data.</text>
</comment>
<dbReference type="STRING" id="1041146.GCA_000427985_02164"/>